<accession>A0A9Q8ZV32</accession>
<evidence type="ECO:0000256" key="6">
    <source>
        <dbReference type="ARBA" id="ARBA00022793"/>
    </source>
</evidence>
<dbReference type="PANTHER" id="PTHR35524">
    <property type="entry name" value="ALPHA-ACETOLACTATE DECARBOXYLASE"/>
    <property type="match status" value="1"/>
</dbReference>
<dbReference type="AlphaFoldDB" id="A0A9Q8ZV32"/>
<reference evidence="10" key="1">
    <citation type="submission" date="2022-05" db="EMBL/GenBank/DDBJ databases">
        <authorList>
            <person name="Oliphant S.A."/>
            <person name="Watson-Haigh N.S."/>
            <person name="Sumby K.M."/>
            <person name="Gardner J.M."/>
            <person name="Jiranek V."/>
        </authorList>
    </citation>
    <scope>NUCLEOTIDE SEQUENCE</scope>
    <source>
        <strain evidence="10">KI4_B1</strain>
    </source>
</reference>
<comment type="similarity">
    <text evidence="3 9">Belongs to the alpha-acetolactate decarboxylase family.</text>
</comment>
<dbReference type="GO" id="GO:0047605">
    <property type="term" value="F:acetolactate decarboxylase activity"/>
    <property type="evidence" value="ECO:0007669"/>
    <property type="project" value="UniProtKB-UniRule"/>
</dbReference>
<evidence type="ECO:0000313" key="10">
    <source>
        <dbReference type="EMBL" id="USS89853.1"/>
    </source>
</evidence>
<evidence type="ECO:0000256" key="5">
    <source>
        <dbReference type="ARBA" id="ARBA00020164"/>
    </source>
</evidence>
<keyword evidence="11" id="KW-1185">Reference proteome</keyword>
<proteinExistence type="inferred from homology"/>
<evidence type="ECO:0000256" key="2">
    <source>
        <dbReference type="ARBA" id="ARBA00005170"/>
    </source>
</evidence>
<keyword evidence="6 9" id="KW-0210">Decarboxylase</keyword>
<organism evidence="10 11">
    <name type="scientific">Fructilactobacillus cliffordii</name>
    <dbReference type="NCBI Taxonomy" id="2940299"/>
    <lineage>
        <taxon>Bacteria</taxon>
        <taxon>Bacillati</taxon>
        <taxon>Bacillota</taxon>
        <taxon>Bacilli</taxon>
        <taxon>Lactobacillales</taxon>
        <taxon>Lactobacillaceae</taxon>
        <taxon>Fructilactobacillus</taxon>
    </lineage>
</organism>
<dbReference type="GO" id="GO:0045151">
    <property type="term" value="P:acetoin biosynthetic process"/>
    <property type="evidence" value="ECO:0007669"/>
    <property type="project" value="UniProtKB-UniRule"/>
</dbReference>
<evidence type="ECO:0000256" key="3">
    <source>
        <dbReference type="ARBA" id="ARBA00007106"/>
    </source>
</evidence>
<sequence length="237" mass="26330">MNQNLLYQHSTLADLTAGLFSGTMLVSELLKHGDTGIGTGDGLDGELIILNGTLYQVTSTGAVNVLQPDDQIPFATVNFANYQPETAIQEQTRDETLAQIAGRHPWQNLFYSFQLTGKFSYMKTRSVKKQSKPYPTLEQAANDQATFEKYDVTGTMLGYYAPQLYNGVAVGGFHYHFLADDHDFGGHVLDFTVADAKLSMQVFTDLQEHFPATNPEFLNFDFAKHNDVASQIKNAEQ</sequence>
<evidence type="ECO:0000256" key="1">
    <source>
        <dbReference type="ARBA" id="ARBA00001784"/>
    </source>
</evidence>
<evidence type="ECO:0000256" key="7">
    <source>
        <dbReference type="ARBA" id="ARBA00023061"/>
    </source>
</evidence>
<evidence type="ECO:0000256" key="4">
    <source>
        <dbReference type="ARBA" id="ARBA00013204"/>
    </source>
</evidence>
<dbReference type="RefSeq" id="WP_252767399.1">
    <property type="nucleotide sequence ID" value="NZ_CP097119.1"/>
</dbReference>
<dbReference type="InterPro" id="IPR005128">
    <property type="entry name" value="Acetolactate_a_deCO2ase"/>
</dbReference>
<evidence type="ECO:0000313" key="11">
    <source>
        <dbReference type="Proteomes" id="UP001055911"/>
    </source>
</evidence>
<comment type="catalytic activity">
    <reaction evidence="1 9">
        <text>(2S)-2-acetolactate + H(+) = (R)-acetoin + CO2</text>
        <dbReference type="Rhea" id="RHEA:21580"/>
        <dbReference type="ChEBI" id="CHEBI:15378"/>
        <dbReference type="ChEBI" id="CHEBI:15686"/>
        <dbReference type="ChEBI" id="CHEBI:16526"/>
        <dbReference type="ChEBI" id="CHEBI:58476"/>
        <dbReference type="EC" id="4.1.1.5"/>
    </reaction>
</comment>
<dbReference type="PANTHER" id="PTHR35524:SF1">
    <property type="entry name" value="ALPHA-ACETOLACTATE DECARBOXYLASE"/>
    <property type="match status" value="1"/>
</dbReference>
<dbReference type="CDD" id="cd17299">
    <property type="entry name" value="acetolactate_decarboxylase"/>
    <property type="match status" value="1"/>
</dbReference>
<dbReference type="Gene3D" id="3.30.1330.80">
    <property type="entry name" value="Hypothetical protein, similar to alpha- acetolactate decarboxylase, domain 2"/>
    <property type="match status" value="2"/>
</dbReference>
<dbReference type="Pfam" id="PF03306">
    <property type="entry name" value="AAL_decarboxy"/>
    <property type="match status" value="1"/>
</dbReference>
<gene>
    <name evidence="10" type="primary">budA</name>
    <name evidence="10" type="ORF">M3M40_03515</name>
</gene>
<dbReference type="EMBL" id="CP097119">
    <property type="protein sequence ID" value="USS89853.1"/>
    <property type="molecule type" value="Genomic_DNA"/>
</dbReference>
<dbReference type="NCBIfam" id="TIGR01252">
    <property type="entry name" value="acetolac_decarb"/>
    <property type="match status" value="1"/>
</dbReference>
<dbReference type="PIRSF" id="PIRSF001332">
    <property type="entry name" value="Acetolac_decarb"/>
    <property type="match status" value="1"/>
</dbReference>
<keyword evidence="7 9" id="KW-0005">Acetoin biosynthesis</keyword>
<name>A0A9Q8ZV32_9LACO</name>
<evidence type="ECO:0000256" key="9">
    <source>
        <dbReference type="PIRNR" id="PIRNR001332"/>
    </source>
</evidence>
<dbReference type="Proteomes" id="UP001055911">
    <property type="component" value="Chromosome"/>
</dbReference>
<dbReference type="EC" id="4.1.1.5" evidence="4 9"/>
<comment type="pathway">
    <text evidence="2 9">Polyol metabolism; (R,R)-butane-2,3-diol biosynthesis; (R,R)-butane-2,3-diol from pyruvate: step 2/3.</text>
</comment>
<keyword evidence="8 9" id="KW-0456">Lyase</keyword>
<evidence type="ECO:0000256" key="8">
    <source>
        <dbReference type="ARBA" id="ARBA00023239"/>
    </source>
</evidence>
<dbReference type="SUPFAM" id="SSF117856">
    <property type="entry name" value="AF0104/ALDC/Ptd012-like"/>
    <property type="match status" value="1"/>
</dbReference>
<protein>
    <recommendedName>
        <fullName evidence="5 9">Alpha-acetolactate decarboxylase</fullName>
        <ecNumber evidence="4 9">4.1.1.5</ecNumber>
    </recommendedName>
</protein>